<evidence type="ECO:0000313" key="2">
    <source>
        <dbReference type="EnsemblMetazoa" id="HelroP185592"/>
    </source>
</evidence>
<dbReference type="EMBL" id="KB096551">
    <property type="protein sequence ID" value="ESO03917.1"/>
    <property type="molecule type" value="Genomic_DNA"/>
</dbReference>
<dbReference type="OrthoDB" id="2434756at2759"/>
<evidence type="ECO:0000313" key="1">
    <source>
        <dbReference type="EMBL" id="ESO03917.1"/>
    </source>
</evidence>
<dbReference type="InterPro" id="IPR009622">
    <property type="entry name" value="NDUFAF4"/>
</dbReference>
<dbReference type="RefSeq" id="XP_009017853.1">
    <property type="nucleotide sequence ID" value="XM_009019605.1"/>
</dbReference>
<dbReference type="FunCoup" id="T1FN05">
    <property type="interactions" value="426"/>
</dbReference>
<dbReference type="STRING" id="6412.T1FN05"/>
<sequence>MGKVASTLIKRPLQNVAVEHRAHKLVEKSNKPKTAPLHPSSVDQIQSYISENKDELKKEIMDKNESLHNRLKGMVVNTPQIAEIKTKEKVKKNLPENRSKVEDPEFGYLEPETVREGHVTIKQAMEFLSKHFTDPIKYPVEDIAKDYKLNIEDVRKIVKYFNVFILQIPSKPTDSKEPLTSFLKPSALKKLLTDKSEKDNK</sequence>
<organism evidence="2 3">
    <name type="scientific">Helobdella robusta</name>
    <name type="common">Californian leech</name>
    <dbReference type="NCBI Taxonomy" id="6412"/>
    <lineage>
        <taxon>Eukaryota</taxon>
        <taxon>Metazoa</taxon>
        <taxon>Spiralia</taxon>
        <taxon>Lophotrochozoa</taxon>
        <taxon>Annelida</taxon>
        <taxon>Clitellata</taxon>
        <taxon>Hirudinea</taxon>
        <taxon>Rhynchobdellida</taxon>
        <taxon>Glossiphoniidae</taxon>
        <taxon>Helobdella</taxon>
    </lineage>
</organism>
<gene>
    <name evidence="2" type="primary">20210204</name>
    <name evidence="1" type="ORF">HELRODRAFT_185592</name>
</gene>
<name>T1FN05_HELRO</name>
<dbReference type="GO" id="GO:0032981">
    <property type="term" value="P:mitochondrial respiratory chain complex I assembly"/>
    <property type="evidence" value="ECO:0000318"/>
    <property type="project" value="GO_Central"/>
</dbReference>
<dbReference type="InParanoid" id="T1FN05"/>
<dbReference type="Pfam" id="PF06784">
    <property type="entry name" value="UPF0240"/>
    <property type="match status" value="1"/>
</dbReference>
<dbReference type="KEGG" id="hro:HELRODRAFT_185592"/>
<reference evidence="3" key="1">
    <citation type="submission" date="2012-12" db="EMBL/GenBank/DDBJ databases">
        <authorList>
            <person name="Hellsten U."/>
            <person name="Grimwood J."/>
            <person name="Chapman J.A."/>
            <person name="Shapiro H."/>
            <person name="Aerts A."/>
            <person name="Otillar R.P."/>
            <person name="Terry A.Y."/>
            <person name="Boore J.L."/>
            <person name="Simakov O."/>
            <person name="Marletaz F."/>
            <person name="Cho S.-J."/>
            <person name="Edsinger-Gonzales E."/>
            <person name="Havlak P."/>
            <person name="Kuo D.-H."/>
            <person name="Larsson T."/>
            <person name="Lv J."/>
            <person name="Arendt D."/>
            <person name="Savage R."/>
            <person name="Osoegawa K."/>
            <person name="de Jong P."/>
            <person name="Lindberg D.R."/>
            <person name="Seaver E.C."/>
            <person name="Weisblat D.A."/>
            <person name="Putnam N.H."/>
            <person name="Grigoriev I.V."/>
            <person name="Rokhsar D.S."/>
        </authorList>
    </citation>
    <scope>NUCLEOTIDE SEQUENCE</scope>
</reference>
<reference evidence="1 3" key="2">
    <citation type="journal article" date="2013" name="Nature">
        <title>Insights into bilaterian evolution from three spiralian genomes.</title>
        <authorList>
            <person name="Simakov O."/>
            <person name="Marletaz F."/>
            <person name="Cho S.J."/>
            <person name="Edsinger-Gonzales E."/>
            <person name="Havlak P."/>
            <person name="Hellsten U."/>
            <person name="Kuo D.H."/>
            <person name="Larsson T."/>
            <person name="Lv J."/>
            <person name="Arendt D."/>
            <person name="Savage R."/>
            <person name="Osoegawa K."/>
            <person name="de Jong P."/>
            <person name="Grimwood J."/>
            <person name="Chapman J.A."/>
            <person name="Shapiro H."/>
            <person name="Aerts A."/>
            <person name="Otillar R.P."/>
            <person name="Terry A.Y."/>
            <person name="Boore J.L."/>
            <person name="Grigoriev I.V."/>
            <person name="Lindberg D.R."/>
            <person name="Seaver E.C."/>
            <person name="Weisblat D.A."/>
            <person name="Putnam N.H."/>
            <person name="Rokhsar D.S."/>
        </authorList>
    </citation>
    <scope>NUCLEOTIDE SEQUENCE</scope>
</reference>
<dbReference type="PANTHER" id="PTHR13338:SF4">
    <property type="entry name" value="NADH DEHYDROGENASE [UBIQUINONE] 1 ALPHA SUBCOMPLEX ASSEMBLY FACTOR 4"/>
    <property type="match status" value="1"/>
</dbReference>
<dbReference type="GO" id="GO:0005739">
    <property type="term" value="C:mitochondrion"/>
    <property type="evidence" value="ECO:0000318"/>
    <property type="project" value="GO_Central"/>
</dbReference>
<reference evidence="2" key="3">
    <citation type="submission" date="2015-06" db="UniProtKB">
        <authorList>
            <consortium name="EnsemblMetazoa"/>
        </authorList>
    </citation>
    <scope>IDENTIFICATION</scope>
</reference>
<dbReference type="GeneID" id="20210204"/>
<proteinExistence type="predicted"/>
<evidence type="ECO:0008006" key="4">
    <source>
        <dbReference type="Google" id="ProtNLM"/>
    </source>
</evidence>
<accession>T1FN05</accession>
<dbReference type="EMBL" id="AMQM01004414">
    <property type="status" value="NOT_ANNOTATED_CDS"/>
    <property type="molecule type" value="Genomic_DNA"/>
</dbReference>
<dbReference type="AlphaFoldDB" id="T1FN05"/>
<protein>
    <recommendedName>
        <fullName evidence="4">NADH dehydrogenase [ubiquinone] 1 alpha subcomplex assembly factor 4</fullName>
    </recommendedName>
</protein>
<dbReference type="PANTHER" id="PTHR13338">
    <property type="entry name" value="UPF0240 PROTEIN"/>
    <property type="match status" value="1"/>
</dbReference>
<keyword evidence="3" id="KW-1185">Reference proteome</keyword>
<evidence type="ECO:0000313" key="3">
    <source>
        <dbReference type="Proteomes" id="UP000015101"/>
    </source>
</evidence>
<dbReference type="OMA" id="EWEISRM"/>
<dbReference type="eggNOG" id="KOG4481">
    <property type="taxonomic scope" value="Eukaryota"/>
</dbReference>
<dbReference type="Proteomes" id="UP000015101">
    <property type="component" value="Unassembled WGS sequence"/>
</dbReference>
<dbReference type="CTD" id="20210204"/>
<dbReference type="EnsemblMetazoa" id="HelroT185592">
    <property type="protein sequence ID" value="HelroP185592"/>
    <property type="gene ID" value="HelroG185592"/>
</dbReference>
<dbReference type="HOGENOM" id="CLU_054693_1_0_1"/>